<dbReference type="Gene3D" id="3.30.2310.20">
    <property type="entry name" value="RelE-like"/>
    <property type="match status" value="1"/>
</dbReference>
<gene>
    <name evidence="2" type="ORF">AWB68_03024</name>
</gene>
<dbReference type="AlphaFoldDB" id="A0A158IUY2"/>
<reference evidence="2" key="1">
    <citation type="submission" date="2016-01" db="EMBL/GenBank/DDBJ databases">
        <authorList>
            <person name="Peeters C."/>
        </authorList>
    </citation>
    <scope>NUCLEOTIDE SEQUENCE [LARGE SCALE GENOMIC DNA]</scope>
    <source>
        <strain evidence="2">LMG 22940</strain>
    </source>
</reference>
<dbReference type="RefSeq" id="WP_200828701.1">
    <property type="nucleotide sequence ID" value="NZ_FCON02000028.1"/>
</dbReference>
<keyword evidence="1" id="KW-1277">Toxin-antitoxin system</keyword>
<dbReference type="InterPro" id="IPR007712">
    <property type="entry name" value="RelE/ParE_toxin"/>
</dbReference>
<dbReference type="EMBL" id="FCON02000028">
    <property type="protein sequence ID" value="SAL59851.1"/>
    <property type="molecule type" value="Genomic_DNA"/>
</dbReference>
<keyword evidence="3" id="KW-1185">Reference proteome</keyword>
<protein>
    <submittedName>
        <fullName evidence="2">Addiction module antitoxin</fullName>
    </submittedName>
</protein>
<evidence type="ECO:0000313" key="2">
    <source>
        <dbReference type="EMBL" id="SAL59851.1"/>
    </source>
</evidence>
<proteinExistence type="predicted"/>
<evidence type="ECO:0000256" key="1">
    <source>
        <dbReference type="ARBA" id="ARBA00022649"/>
    </source>
</evidence>
<dbReference type="InterPro" id="IPR035093">
    <property type="entry name" value="RelE/ParE_toxin_dom_sf"/>
</dbReference>
<sequence>MTPLPIIWTDEAREIFLEYLFFISEKDQGAAERLFDRVENSLVPAAYFPYSARPGRVPGTYEIISHPNYITIYAVRENEIDGRFISIVDFTHVKKLYSPGSA</sequence>
<evidence type="ECO:0000313" key="3">
    <source>
        <dbReference type="Proteomes" id="UP000054770"/>
    </source>
</evidence>
<organism evidence="2 3">
    <name type="scientific">Caballeronia choica</name>
    <dbReference type="NCBI Taxonomy" id="326476"/>
    <lineage>
        <taxon>Bacteria</taxon>
        <taxon>Pseudomonadati</taxon>
        <taxon>Pseudomonadota</taxon>
        <taxon>Betaproteobacteria</taxon>
        <taxon>Burkholderiales</taxon>
        <taxon>Burkholderiaceae</taxon>
        <taxon>Caballeronia</taxon>
    </lineage>
</organism>
<dbReference type="Proteomes" id="UP000054770">
    <property type="component" value="Unassembled WGS sequence"/>
</dbReference>
<accession>A0A158IUY2</accession>
<dbReference type="Pfam" id="PF05016">
    <property type="entry name" value="ParE_toxin"/>
    <property type="match status" value="1"/>
</dbReference>
<comment type="caution">
    <text evidence="2">The sequence shown here is derived from an EMBL/GenBank/DDBJ whole genome shotgun (WGS) entry which is preliminary data.</text>
</comment>
<name>A0A158IUY2_9BURK</name>